<protein>
    <submittedName>
        <fullName evidence="3">Uncharacterized protein</fullName>
    </submittedName>
</protein>
<reference evidence="3 4" key="1">
    <citation type="submission" date="2019-07" db="EMBL/GenBank/DDBJ databases">
        <title>Sphingomonas alkalisoli sp. nov., isolated from rhizosphere soil of Suaedae salsa.</title>
        <authorList>
            <person name="Zhang H."/>
            <person name="Xu L."/>
            <person name="Zhang J.-X."/>
            <person name="Sun J.-Q."/>
        </authorList>
    </citation>
    <scope>NUCLEOTIDE SEQUENCE [LARGE SCALE GENOMIC DNA]</scope>
    <source>
        <strain evidence="3 4">XS-10</strain>
    </source>
</reference>
<keyword evidence="2" id="KW-0472">Membrane</keyword>
<feature type="region of interest" description="Disordered" evidence="1">
    <location>
        <begin position="26"/>
        <end position="67"/>
    </location>
</feature>
<proteinExistence type="predicted"/>
<evidence type="ECO:0000256" key="1">
    <source>
        <dbReference type="SAM" id="MobiDB-lite"/>
    </source>
</evidence>
<dbReference type="AlphaFoldDB" id="A0A518RGD6"/>
<keyword evidence="4" id="KW-1185">Reference proteome</keyword>
<feature type="compositionally biased region" description="Gly residues" evidence="1">
    <location>
        <begin position="58"/>
        <end position="67"/>
    </location>
</feature>
<dbReference type="EMBL" id="CP042239">
    <property type="protein sequence ID" value="QDX26513.1"/>
    <property type="molecule type" value="Genomic_DNA"/>
</dbReference>
<dbReference type="KEGG" id="ssua:FPZ54_11080"/>
<dbReference type="RefSeq" id="WP_145847204.1">
    <property type="nucleotide sequence ID" value="NZ_CP042239.1"/>
</dbReference>
<keyword evidence="2" id="KW-0812">Transmembrane</keyword>
<name>A0A518RGD6_9SPHN</name>
<evidence type="ECO:0000256" key="2">
    <source>
        <dbReference type="SAM" id="Phobius"/>
    </source>
</evidence>
<accession>A0A518RGD6</accession>
<evidence type="ECO:0000313" key="4">
    <source>
        <dbReference type="Proteomes" id="UP000318055"/>
    </source>
</evidence>
<dbReference type="Proteomes" id="UP000318055">
    <property type="component" value="Chromosome"/>
</dbReference>
<gene>
    <name evidence="3" type="ORF">FPZ54_11080</name>
</gene>
<keyword evidence="2" id="KW-1133">Transmembrane helix</keyword>
<sequence length="67" mass="6677">MTAVWIALGAVAIALVSVAISLNAAKTAKRKKDSGGDAGTTYPGDTDRHRTDNDWSGDSGGDGGGGD</sequence>
<feature type="transmembrane region" description="Helical" evidence="2">
    <location>
        <begin position="6"/>
        <end position="25"/>
    </location>
</feature>
<evidence type="ECO:0000313" key="3">
    <source>
        <dbReference type="EMBL" id="QDX26513.1"/>
    </source>
</evidence>
<organism evidence="3 4">
    <name type="scientific">Sphingomonas suaedae</name>
    <dbReference type="NCBI Taxonomy" id="2599297"/>
    <lineage>
        <taxon>Bacteria</taxon>
        <taxon>Pseudomonadati</taxon>
        <taxon>Pseudomonadota</taxon>
        <taxon>Alphaproteobacteria</taxon>
        <taxon>Sphingomonadales</taxon>
        <taxon>Sphingomonadaceae</taxon>
        <taxon>Sphingomonas</taxon>
    </lineage>
</organism>